<evidence type="ECO:0000256" key="2">
    <source>
        <dbReference type="ARBA" id="ARBA00009994"/>
    </source>
</evidence>
<evidence type="ECO:0000256" key="1">
    <source>
        <dbReference type="ARBA" id="ARBA00004123"/>
    </source>
</evidence>
<dbReference type="Pfam" id="PF05983">
    <property type="entry name" value="Med7"/>
    <property type="match status" value="1"/>
</dbReference>
<dbReference type="GO" id="GO:0016592">
    <property type="term" value="C:mediator complex"/>
    <property type="evidence" value="ECO:0007669"/>
    <property type="project" value="InterPro"/>
</dbReference>
<gene>
    <name evidence="11" type="ORF">B0T19DRAFT_111831</name>
</gene>
<comment type="subcellular location">
    <subcellularLocation>
        <location evidence="1 10">Nucleus</location>
    </subcellularLocation>
</comment>
<keyword evidence="12" id="KW-1185">Reference proteome</keyword>
<evidence type="ECO:0000256" key="6">
    <source>
        <dbReference type="ARBA" id="ARBA00023159"/>
    </source>
</evidence>
<dbReference type="SUPFAM" id="SSF140718">
    <property type="entry name" value="Mediator hinge subcomplex-like"/>
    <property type="match status" value="1"/>
</dbReference>
<evidence type="ECO:0000256" key="4">
    <source>
        <dbReference type="ARBA" id="ARBA00020631"/>
    </source>
</evidence>
<accession>A0AAE0MHW9</accession>
<evidence type="ECO:0000313" key="11">
    <source>
        <dbReference type="EMBL" id="KAK3332810.1"/>
    </source>
</evidence>
<dbReference type="PANTHER" id="PTHR21428">
    <property type="entry name" value="MEDIATOR OF RNA POLYMERASE II TRANSCRIPTION SUBUNIT 7"/>
    <property type="match status" value="1"/>
</dbReference>
<dbReference type="GO" id="GO:0003712">
    <property type="term" value="F:transcription coregulator activity"/>
    <property type="evidence" value="ECO:0007669"/>
    <property type="project" value="InterPro"/>
</dbReference>
<dbReference type="InterPro" id="IPR009244">
    <property type="entry name" value="Mediatior_Med7"/>
</dbReference>
<comment type="similarity">
    <text evidence="2 10">Belongs to the Mediator complex subunit 7 family.</text>
</comment>
<dbReference type="Gene3D" id="6.10.140.200">
    <property type="match status" value="1"/>
</dbReference>
<keyword evidence="8 10" id="KW-0539">Nucleus</keyword>
<protein>
    <recommendedName>
        <fullName evidence="4 10">Mediator of RNA polymerase II transcription subunit 7</fullName>
    </recommendedName>
</protein>
<dbReference type="GO" id="GO:0070847">
    <property type="term" value="C:core mediator complex"/>
    <property type="evidence" value="ECO:0007669"/>
    <property type="project" value="TreeGrafter"/>
</dbReference>
<reference evidence="11" key="1">
    <citation type="journal article" date="2023" name="Mol. Phylogenet. Evol.">
        <title>Genome-scale phylogeny and comparative genomics of the fungal order Sordariales.</title>
        <authorList>
            <person name="Hensen N."/>
            <person name="Bonometti L."/>
            <person name="Westerberg I."/>
            <person name="Brannstrom I.O."/>
            <person name="Guillou S."/>
            <person name="Cros-Aarteil S."/>
            <person name="Calhoun S."/>
            <person name="Haridas S."/>
            <person name="Kuo A."/>
            <person name="Mondo S."/>
            <person name="Pangilinan J."/>
            <person name="Riley R."/>
            <person name="LaButti K."/>
            <person name="Andreopoulos B."/>
            <person name="Lipzen A."/>
            <person name="Chen C."/>
            <person name="Yan M."/>
            <person name="Daum C."/>
            <person name="Ng V."/>
            <person name="Clum A."/>
            <person name="Steindorff A."/>
            <person name="Ohm R.A."/>
            <person name="Martin F."/>
            <person name="Silar P."/>
            <person name="Natvig D.O."/>
            <person name="Lalanne C."/>
            <person name="Gautier V."/>
            <person name="Ament-Velasquez S.L."/>
            <person name="Kruys A."/>
            <person name="Hutchinson M.I."/>
            <person name="Powell A.J."/>
            <person name="Barry K."/>
            <person name="Miller A.N."/>
            <person name="Grigoriev I.V."/>
            <person name="Debuchy R."/>
            <person name="Gladieux P."/>
            <person name="Hiltunen Thoren M."/>
            <person name="Johannesson H."/>
        </authorList>
    </citation>
    <scope>NUCLEOTIDE SEQUENCE</scope>
    <source>
        <strain evidence="11">SMH4131-1</strain>
    </source>
</reference>
<comment type="caution">
    <text evidence="11">The sequence shown here is derived from an EMBL/GenBank/DDBJ whole genome shotgun (WGS) entry which is preliminary data.</text>
</comment>
<dbReference type="GO" id="GO:0006357">
    <property type="term" value="P:regulation of transcription by RNA polymerase II"/>
    <property type="evidence" value="ECO:0007669"/>
    <property type="project" value="InterPro"/>
</dbReference>
<dbReference type="InterPro" id="IPR037212">
    <property type="entry name" value="Med7/Med21-like"/>
</dbReference>
<keyword evidence="6 10" id="KW-0010">Activator</keyword>
<keyword evidence="7 10" id="KW-0804">Transcription</keyword>
<comment type="function">
    <text evidence="9">Component of the Mediator complex, a coactivator involved in the regulated transcription of nearly all RNA polymerase II-dependent genes. Mediator functions as a bridge to convey information from gene-specific regulatory proteins to the basal RNA polymerase II transcription machinery. Mediator is recruited to promoters by direct interactions with regulatory proteins and serves as a scaffold for the assembly of a functional preinitiation complex with RNA polymerase II and the general transcription factors.</text>
</comment>
<dbReference type="PANTHER" id="PTHR21428:SF11">
    <property type="entry name" value="MEDIATOR OF RNA POLYMERASE II TRANSCRIPTION SUBUNIT 7"/>
    <property type="match status" value="1"/>
</dbReference>
<dbReference type="Proteomes" id="UP001286456">
    <property type="component" value="Unassembled WGS sequence"/>
</dbReference>
<name>A0AAE0MHW9_9PEZI</name>
<evidence type="ECO:0000256" key="8">
    <source>
        <dbReference type="ARBA" id="ARBA00023242"/>
    </source>
</evidence>
<organism evidence="11 12">
    <name type="scientific">Cercophora scortea</name>
    <dbReference type="NCBI Taxonomy" id="314031"/>
    <lineage>
        <taxon>Eukaryota</taxon>
        <taxon>Fungi</taxon>
        <taxon>Dikarya</taxon>
        <taxon>Ascomycota</taxon>
        <taxon>Pezizomycotina</taxon>
        <taxon>Sordariomycetes</taxon>
        <taxon>Sordariomycetidae</taxon>
        <taxon>Sordariales</taxon>
        <taxon>Lasiosphaeriaceae</taxon>
        <taxon>Cercophora</taxon>
    </lineage>
</organism>
<evidence type="ECO:0000256" key="7">
    <source>
        <dbReference type="ARBA" id="ARBA00023163"/>
    </source>
</evidence>
<evidence type="ECO:0000256" key="3">
    <source>
        <dbReference type="ARBA" id="ARBA00011837"/>
    </source>
</evidence>
<keyword evidence="5 10" id="KW-0805">Transcription regulation</keyword>
<comment type="subunit">
    <text evidence="3 10">Component of the Mediator complex.</text>
</comment>
<evidence type="ECO:0000256" key="10">
    <source>
        <dbReference type="RuleBase" id="RU364060"/>
    </source>
</evidence>
<dbReference type="EMBL" id="JAUEPO010000002">
    <property type="protein sequence ID" value="KAK3332810.1"/>
    <property type="molecule type" value="Genomic_DNA"/>
</dbReference>
<dbReference type="Gene3D" id="6.10.140.1520">
    <property type="match status" value="1"/>
</dbReference>
<dbReference type="AlphaFoldDB" id="A0AAE0MHW9"/>
<dbReference type="InterPro" id="IPR044888">
    <property type="entry name" value="Mediatior_Med7_sf"/>
</dbReference>
<proteinExistence type="inferred from homology"/>
<evidence type="ECO:0000313" key="12">
    <source>
        <dbReference type="Proteomes" id="UP001286456"/>
    </source>
</evidence>
<evidence type="ECO:0000256" key="9">
    <source>
        <dbReference type="ARBA" id="ARBA00025687"/>
    </source>
</evidence>
<sequence>MDNLEEDSSKVTALYPDPPPFWNAFTPENIARFDALRQDFADKHGLDADADTDTIVRIPDVPDDLIYLQPPAEPIDSKWRLFSEPQTLDEELQSLETAGILRLGPTSETDRDGRHVDRAFELKRLAKSMLLNFLELVGVMSQDPSHGLEKVQDLKTLFLNFHHILNEYRPHQAREQLIQLMQDQLDSKRAETAAIRGVVDKAKRALEGLGSMEMSPVEPIGASASSSTRSSGAAAAANGVLAPHTLNGAAHDAKDEVPYWDRESEGWAMVDTDFE</sequence>
<evidence type="ECO:0000256" key="5">
    <source>
        <dbReference type="ARBA" id="ARBA00023015"/>
    </source>
</evidence>
<reference evidence="11" key="2">
    <citation type="submission" date="2023-06" db="EMBL/GenBank/DDBJ databases">
        <authorList>
            <consortium name="Lawrence Berkeley National Laboratory"/>
            <person name="Haridas S."/>
            <person name="Hensen N."/>
            <person name="Bonometti L."/>
            <person name="Westerberg I."/>
            <person name="Brannstrom I.O."/>
            <person name="Guillou S."/>
            <person name="Cros-Aarteil S."/>
            <person name="Calhoun S."/>
            <person name="Kuo A."/>
            <person name="Mondo S."/>
            <person name="Pangilinan J."/>
            <person name="Riley R."/>
            <person name="Labutti K."/>
            <person name="Andreopoulos B."/>
            <person name="Lipzen A."/>
            <person name="Chen C."/>
            <person name="Yanf M."/>
            <person name="Daum C."/>
            <person name="Ng V."/>
            <person name="Clum A."/>
            <person name="Steindorff A."/>
            <person name="Ohm R."/>
            <person name="Martin F."/>
            <person name="Silar P."/>
            <person name="Natvig D."/>
            <person name="Lalanne C."/>
            <person name="Gautier V."/>
            <person name="Ament-Velasquez S.L."/>
            <person name="Kruys A."/>
            <person name="Hutchinson M.I."/>
            <person name="Powell A.J."/>
            <person name="Barry K."/>
            <person name="Miller A.N."/>
            <person name="Grigoriev I.V."/>
            <person name="Debuchy R."/>
            <person name="Gladieux P."/>
            <person name="Thoren M.H."/>
            <person name="Johannesson H."/>
        </authorList>
    </citation>
    <scope>NUCLEOTIDE SEQUENCE</scope>
    <source>
        <strain evidence="11">SMH4131-1</strain>
    </source>
</reference>